<dbReference type="InterPro" id="IPR011330">
    <property type="entry name" value="Glyco_hydro/deAcase_b/a-brl"/>
</dbReference>
<keyword evidence="2" id="KW-0808">Transferase</keyword>
<dbReference type="GO" id="GO:0016758">
    <property type="term" value="F:hexosyltransferase activity"/>
    <property type="evidence" value="ECO:0007669"/>
    <property type="project" value="InterPro"/>
</dbReference>
<evidence type="ECO:0000259" key="1">
    <source>
        <dbReference type="Pfam" id="PF04101"/>
    </source>
</evidence>
<dbReference type="Pfam" id="PF04101">
    <property type="entry name" value="Glyco_tran_28_C"/>
    <property type="match status" value="1"/>
</dbReference>
<dbReference type="PANTHER" id="PTHR21015">
    <property type="entry name" value="UDP-N-ACETYLGLUCOSAMINE--N-ACETYLMURAMYL-(PENTAPEPTIDE) PYROPHOSPHORYL-UNDECAPRENOL N-ACETYLGLUCOSAMINE TRANSFERASE 1"/>
    <property type="match status" value="1"/>
</dbReference>
<dbReference type="RefSeq" id="WP_150941639.1">
    <property type="nucleotide sequence ID" value="NZ_VCMV01000001.1"/>
</dbReference>
<dbReference type="SUPFAM" id="SSF53756">
    <property type="entry name" value="UDP-Glycosyltransferase/glycogen phosphorylase"/>
    <property type="match status" value="1"/>
</dbReference>
<dbReference type="PANTHER" id="PTHR21015:SF28">
    <property type="entry name" value="SLL1722 PROTEIN"/>
    <property type="match status" value="1"/>
</dbReference>
<evidence type="ECO:0000313" key="2">
    <source>
        <dbReference type="EMBL" id="KAB0269746.1"/>
    </source>
</evidence>
<keyword evidence="3" id="KW-1185">Reference proteome</keyword>
<organism evidence="2 3">
    <name type="scientific">Microvirga brassicacearum</name>
    <dbReference type="NCBI Taxonomy" id="2580413"/>
    <lineage>
        <taxon>Bacteria</taxon>
        <taxon>Pseudomonadati</taxon>
        <taxon>Pseudomonadota</taxon>
        <taxon>Alphaproteobacteria</taxon>
        <taxon>Hyphomicrobiales</taxon>
        <taxon>Methylobacteriaceae</taxon>
        <taxon>Microvirga</taxon>
    </lineage>
</organism>
<name>A0A5N3PJ35_9HYPH</name>
<sequence length="643" mass="70606">MTKRVLILVTHLLGAGHLTRATALARAFAQAGHSTTLVSGGMRTSVAMPDDVIFVQLPPVQTRGTNFSALLDDGGRPVTPAFLAERCDYLLETVNRVRPDILITELFPFGRRVLADEFLAVLREAHLMRPRPLVLSSIRDILVAPTKPERVTQAVSRIDEFYDAVLVHGDPAVAPLDMSWPVDDRLRPLLRYTGYVDEAAVTTPQARRAGIIVSGGSSAASLPLYRSALAAAQIVTRTSWRVLVGRGIADEDFRALQRAAPGHVTVERARPDFRQLLAGADVSISQAGYNTSVDILRSGVRAILVPFEAGHETEQRQRAECLQQAGLAQVLPEDRLDARSLADAVTSQLEKQLPPSHSIALDGAHETLRITAELALSRPALLSPPIDWSPLDTAIDRSRDRCHEPVMWWRDDDAVRETPQLDRLLQLANRYKAGLAVAAVPRRVEPSLERALRDEERVSILVHGYTHANHAPTGKKKAEFDAERDLDAMEAEVRTGLRDLGRVFGDRLLRVLVPPWNRIPPALLPRLAGAGYVGLSTFRDRPAPQPAPGLVQINTHIDPIEWHGTRSLGNVPALVAALAGAIDRRASPVGDGEPIGLLTHHLVHDECIWAFCEELLLFLARKQLHFAPVRKLFCDKSGNVVEP</sequence>
<dbReference type="SUPFAM" id="SSF88713">
    <property type="entry name" value="Glycoside hydrolase/deacetylase"/>
    <property type="match status" value="1"/>
</dbReference>
<evidence type="ECO:0000313" key="3">
    <source>
        <dbReference type="Proteomes" id="UP000325684"/>
    </source>
</evidence>
<accession>A0A5N3PJ35</accession>
<dbReference type="CDD" id="cd10928">
    <property type="entry name" value="CE4_u4"/>
    <property type="match status" value="1"/>
</dbReference>
<dbReference type="Proteomes" id="UP000325684">
    <property type="component" value="Unassembled WGS sequence"/>
</dbReference>
<gene>
    <name evidence="2" type="ORF">FEZ63_00305</name>
</gene>
<reference evidence="2 3" key="1">
    <citation type="journal article" date="2019" name="Microorganisms">
        <title>Genome Insights into the Novel Species Microvirga brassicacearum, a Rapeseed Endophyte with Biotechnological Potential.</title>
        <authorList>
            <person name="Jimenez-Gomez A."/>
            <person name="Saati-Santamaria Z."/>
            <person name="Igual J.M."/>
            <person name="Rivas R."/>
            <person name="Mateos P.F."/>
            <person name="Garcia-Fraile P."/>
        </authorList>
    </citation>
    <scope>NUCLEOTIDE SEQUENCE [LARGE SCALE GENOMIC DNA]</scope>
    <source>
        <strain evidence="2 3">CDVBN77</strain>
    </source>
</reference>
<comment type="caution">
    <text evidence="2">The sequence shown here is derived from an EMBL/GenBank/DDBJ whole genome shotgun (WGS) entry which is preliminary data.</text>
</comment>
<dbReference type="Gene3D" id="3.40.50.2000">
    <property type="entry name" value="Glycogen Phosphorylase B"/>
    <property type="match status" value="2"/>
</dbReference>
<dbReference type="InterPro" id="IPR049591">
    <property type="entry name" value="CE4_u4-like"/>
</dbReference>
<dbReference type="AlphaFoldDB" id="A0A5N3PJ35"/>
<dbReference type="OrthoDB" id="503443at2"/>
<dbReference type="Gene3D" id="3.20.20.370">
    <property type="entry name" value="Glycoside hydrolase/deacetylase"/>
    <property type="match status" value="1"/>
</dbReference>
<dbReference type="GO" id="GO:0005975">
    <property type="term" value="P:carbohydrate metabolic process"/>
    <property type="evidence" value="ECO:0007669"/>
    <property type="project" value="InterPro"/>
</dbReference>
<dbReference type="InterPro" id="IPR007235">
    <property type="entry name" value="Glyco_trans_28_C"/>
</dbReference>
<dbReference type="EMBL" id="VCMV01000001">
    <property type="protein sequence ID" value="KAB0269746.1"/>
    <property type="molecule type" value="Genomic_DNA"/>
</dbReference>
<proteinExistence type="predicted"/>
<feature type="domain" description="Glycosyl transferase family 28 C-terminal" evidence="1">
    <location>
        <begin position="211"/>
        <end position="352"/>
    </location>
</feature>
<protein>
    <submittedName>
        <fullName evidence="2">Glycosyl transferase family 28</fullName>
    </submittedName>
</protein>